<organism evidence="1 2">
    <name type="scientific">Daphnia magna</name>
    <dbReference type="NCBI Taxonomy" id="35525"/>
    <lineage>
        <taxon>Eukaryota</taxon>
        <taxon>Metazoa</taxon>
        <taxon>Ecdysozoa</taxon>
        <taxon>Arthropoda</taxon>
        <taxon>Crustacea</taxon>
        <taxon>Branchiopoda</taxon>
        <taxon>Diplostraca</taxon>
        <taxon>Cladocera</taxon>
        <taxon>Anomopoda</taxon>
        <taxon>Daphniidae</taxon>
        <taxon>Daphnia</taxon>
    </lineage>
</organism>
<accession>A0A0P5V6H8</accession>
<sequence>MAGRSNQQRSVNFRCRRGRATLLVTVPGAAASDSAPLPEDTRARTGYDPQLPPQYYQKFW</sequence>
<name>A0A0P5V6H8_9CRUS</name>
<keyword evidence="2" id="KW-1185">Reference proteome</keyword>
<dbReference type="Proteomes" id="UP000076858">
    <property type="component" value="Unassembled WGS sequence"/>
</dbReference>
<protein>
    <submittedName>
        <fullName evidence="1">Uncharacterized protein</fullName>
    </submittedName>
</protein>
<dbReference type="EMBL" id="LRGB01003032">
    <property type="protein sequence ID" value="KZS04895.1"/>
    <property type="molecule type" value="Genomic_DNA"/>
</dbReference>
<reference evidence="1 2" key="1">
    <citation type="submission" date="2016-03" db="EMBL/GenBank/DDBJ databases">
        <title>EvidentialGene: Evidence-directed Construction of Genes on Genomes.</title>
        <authorList>
            <person name="Gilbert D.G."/>
            <person name="Choi J.-H."/>
            <person name="Mockaitis K."/>
            <person name="Colbourne J."/>
            <person name="Pfrender M."/>
        </authorList>
    </citation>
    <scope>NUCLEOTIDE SEQUENCE [LARGE SCALE GENOMIC DNA]</scope>
    <source>
        <strain evidence="1 2">Xinb3</strain>
        <tissue evidence="1">Complete organism</tissue>
    </source>
</reference>
<evidence type="ECO:0000313" key="1">
    <source>
        <dbReference type="EMBL" id="KZS04895.1"/>
    </source>
</evidence>
<proteinExistence type="predicted"/>
<comment type="caution">
    <text evidence="1">The sequence shown here is derived from an EMBL/GenBank/DDBJ whole genome shotgun (WGS) entry which is preliminary data.</text>
</comment>
<gene>
    <name evidence="1" type="ORF">APZ42_032091</name>
</gene>
<dbReference type="AlphaFoldDB" id="A0A0P5V6H8"/>
<evidence type="ECO:0000313" key="2">
    <source>
        <dbReference type="Proteomes" id="UP000076858"/>
    </source>
</evidence>